<accession>A0A8H7W048</accession>
<name>A0A8H7W048_9FUNG</name>
<evidence type="ECO:0000313" key="1">
    <source>
        <dbReference type="EMBL" id="KAG2235058.1"/>
    </source>
</evidence>
<protein>
    <submittedName>
        <fullName evidence="1">Uncharacterized protein</fullName>
    </submittedName>
</protein>
<organism evidence="1 2">
    <name type="scientific">Thamnidium elegans</name>
    <dbReference type="NCBI Taxonomy" id="101142"/>
    <lineage>
        <taxon>Eukaryota</taxon>
        <taxon>Fungi</taxon>
        <taxon>Fungi incertae sedis</taxon>
        <taxon>Mucoromycota</taxon>
        <taxon>Mucoromycotina</taxon>
        <taxon>Mucoromycetes</taxon>
        <taxon>Mucorales</taxon>
        <taxon>Mucorineae</taxon>
        <taxon>Mucoraceae</taxon>
        <taxon>Thamnidium</taxon>
    </lineage>
</organism>
<proteinExistence type="predicted"/>
<reference evidence="1" key="1">
    <citation type="submission" date="2021-01" db="EMBL/GenBank/DDBJ databases">
        <title>Metabolic potential, ecology and presence of endohyphal bacteria is reflected in genomic diversity of Mucoromycotina.</title>
        <authorList>
            <person name="Muszewska A."/>
            <person name="Okrasinska A."/>
            <person name="Steczkiewicz K."/>
            <person name="Drgas O."/>
            <person name="Orlowska M."/>
            <person name="Perlinska-Lenart U."/>
            <person name="Aleksandrzak-Piekarczyk T."/>
            <person name="Szatraj K."/>
            <person name="Zielenkiewicz U."/>
            <person name="Pilsyk S."/>
            <person name="Malc E."/>
            <person name="Mieczkowski P."/>
            <person name="Kruszewska J.S."/>
            <person name="Biernat P."/>
            <person name="Pawlowska J."/>
        </authorList>
    </citation>
    <scope>NUCLEOTIDE SEQUENCE</scope>
    <source>
        <strain evidence="1">WA0000018081</strain>
    </source>
</reference>
<comment type="caution">
    <text evidence="1">The sequence shown here is derived from an EMBL/GenBank/DDBJ whole genome shotgun (WGS) entry which is preliminary data.</text>
</comment>
<gene>
    <name evidence="1" type="ORF">INT48_008981</name>
</gene>
<evidence type="ECO:0000313" key="2">
    <source>
        <dbReference type="Proteomes" id="UP000613177"/>
    </source>
</evidence>
<dbReference type="AlphaFoldDB" id="A0A8H7W048"/>
<sequence>MQLKTQLEHDYQQEMNCIQGLSTSEKRSTNAHTLANEIAKRLDETIIKSSQETYLRPATRRHELGEQNNKYFYKAISSRQSRRAIPAIKSSTAGETVTKIGDIIRET</sequence>
<dbReference type="Proteomes" id="UP000613177">
    <property type="component" value="Unassembled WGS sequence"/>
</dbReference>
<keyword evidence="2" id="KW-1185">Reference proteome</keyword>
<dbReference type="EMBL" id="JAEPRE010000040">
    <property type="protein sequence ID" value="KAG2235058.1"/>
    <property type="molecule type" value="Genomic_DNA"/>
</dbReference>